<sequence length="259" mass="30131">MKTKALLAIITATCFFSFAQHQNANRQYYQLKVYSFDTDEQMKRTDAFLKDAFMPALKKLDIGPIGVFKPRATDSVTPKKTYVLIPFNSLVQFGLYEDAIMDDEKFQKDGSAYLTAAHDKAPYNRIQSILMRAFVEMPIMEPSKLDGPRKDRIYELRSYEGATEDLYRKKVDMFNAGGEVKLFDRLGFNAVFYAEVLSGSRMPNLMYMTTHENQEIRDTNWKNFVDSPEWGKLKVMPKYQNTVSRNEQTFLYPTEYSDY</sequence>
<dbReference type="Proteomes" id="UP001595191">
    <property type="component" value="Unassembled WGS sequence"/>
</dbReference>
<comment type="caution">
    <text evidence="1">The sequence shown here is derived from an EMBL/GenBank/DDBJ whole genome shotgun (WGS) entry which is preliminary data.</text>
</comment>
<evidence type="ECO:0000313" key="2">
    <source>
        <dbReference type="Proteomes" id="UP001595191"/>
    </source>
</evidence>
<protein>
    <submittedName>
        <fullName evidence="1">NIPSNAP family protein</fullName>
    </submittedName>
</protein>
<keyword evidence="2" id="KW-1185">Reference proteome</keyword>
<dbReference type="EMBL" id="JBHFPV010000002">
    <property type="protein sequence ID" value="MFH6604197.1"/>
    <property type="molecule type" value="Genomic_DNA"/>
</dbReference>
<organism evidence="1 2">
    <name type="scientific">Meishania litoralis</name>
    <dbReference type="NCBI Taxonomy" id="3434685"/>
    <lineage>
        <taxon>Bacteria</taxon>
        <taxon>Pseudomonadati</taxon>
        <taxon>Bacteroidota</taxon>
        <taxon>Flavobacteriia</taxon>
        <taxon>Flavobacteriales</taxon>
        <taxon>Flavobacteriaceae</taxon>
        <taxon>Meishania</taxon>
    </lineage>
</organism>
<gene>
    <name evidence="1" type="ORF">ACEZ3G_11965</name>
</gene>
<proteinExistence type="predicted"/>
<accession>A0ACC7LRK6</accession>
<reference evidence="1" key="1">
    <citation type="submission" date="2024-09" db="EMBL/GenBank/DDBJ databases">
        <authorList>
            <person name="Liu J."/>
        </authorList>
    </citation>
    <scope>NUCLEOTIDE SEQUENCE</scope>
    <source>
        <strain evidence="1">NBU2967</strain>
    </source>
</reference>
<evidence type="ECO:0000313" key="1">
    <source>
        <dbReference type="EMBL" id="MFH6604197.1"/>
    </source>
</evidence>
<name>A0ACC7LRK6_9FLAO</name>